<gene>
    <name evidence="1" type="ORF">HNR57_003921</name>
</gene>
<reference evidence="1 2" key="1">
    <citation type="submission" date="2020-08" db="EMBL/GenBank/DDBJ databases">
        <title>Genomic Encyclopedia of Type Strains, Phase IV (KMG-IV): sequencing the most valuable type-strain genomes for metagenomic binning, comparative biology and taxonomic classification.</title>
        <authorList>
            <person name="Goeker M."/>
        </authorList>
    </citation>
    <scope>NUCLEOTIDE SEQUENCE [LARGE SCALE GENOMIC DNA]</scope>
    <source>
        <strain evidence="1 2">DSM 43350</strain>
    </source>
</reference>
<dbReference type="RefSeq" id="WP_184561256.1">
    <property type="nucleotide sequence ID" value="NZ_BAAARS010000005.1"/>
</dbReference>
<protein>
    <submittedName>
        <fullName evidence="1">Uncharacterized protein</fullName>
    </submittedName>
</protein>
<evidence type="ECO:0000313" key="2">
    <source>
        <dbReference type="Proteomes" id="UP000591537"/>
    </source>
</evidence>
<keyword evidence="2" id="KW-1185">Reference proteome</keyword>
<sequence length="222" mass="24214">MTEVRLHEVELLPERTLGGPADDEPLRGRLTFGWDVLPADHEGVPAEWASYVKATPDREFRQLLMVCSFRPETPTGKGAFRHASLGVSLSTPDGRAQPVARLIDPGERTRPVAGSGMGMSFTVNAGVLEVGVEKPPGAGPERDEWIVRGHGSSQPNPQWEFRRVKSYPLAGDHPVAALVELVPGRLNTAEVLMAAELEHRSWGIRRYRARLAPSPHAIVLAG</sequence>
<accession>A0A7W9TC64</accession>
<evidence type="ECO:0000313" key="1">
    <source>
        <dbReference type="EMBL" id="MBB6077995.1"/>
    </source>
</evidence>
<name>A0A7W9TC64_9ACTN</name>
<dbReference type="Proteomes" id="UP000591537">
    <property type="component" value="Unassembled WGS sequence"/>
</dbReference>
<dbReference type="EMBL" id="JACHGV010000005">
    <property type="protein sequence ID" value="MBB6077995.1"/>
    <property type="molecule type" value="Genomic_DNA"/>
</dbReference>
<comment type="caution">
    <text evidence="1">The sequence shown here is derived from an EMBL/GenBank/DDBJ whole genome shotgun (WGS) entry which is preliminary data.</text>
</comment>
<organism evidence="1 2">
    <name type="scientific">Streptomyces paradoxus</name>
    <dbReference type="NCBI Taxonomy" id="66375"/>
    <lineage>
        <taxon>Bacteria</taxon>
        <taxon>Bacillati</taxon>
        <taxon>Actinomycetota</taxon>
        <taxon>Actinomycetes</taxon>
        <taxon>Kitasatosporales</taxon>
        <taxon>Streptomycetaceae</taxon>
        <taxon>Streptomyces</taxon>
    </lineage>
</organism>
<dbReference type="AlphaFoldDB" id="A0A7W9TC64"/>
<proteinExistence type="predicted"/>